<evidence type="ECO:0000256" key="7">
    <source>
        <dbReference type="SAM" id="MobiDB-lite"/>
    </source>
</evidence>
<dbReference type="InterPro" id="IPR036236">
    <property type="entry name" value="Znf_C2H2_sf"/>
</dbReference>
<organism evidence="9 10">
    <name type="scientific">Monosiga brevicollis</name>
    <name type="common">Choanoflagellate</name>
    <dbReference type="NCBI Taxonomy" id="81824"/>
    <lineage>
        <taxon>Eukaryota</taxon>
        <taxon>Choanoflagellata</taxon>
        <taxon>Craspedida</taxon>
        <taxon>Salpingoecidae</taxon>
        <taxon>Monosiga</taxon>
    </lineage>
</organism>
<dbReference type="HAMAP" id="MF_00185">
    <property type="entry name" value="IPP_trans"/>
    <property type="match status" value="1"/>
</dbReference>
<sequence length="483" mass="54544">MRATLVARVASRIMAHVVDKPLICVFGATGTGKTKLSVQIAKHLGGEIISSDSIQVYKGLDIASNKATSEERQGIPHHFLDELQMDEQLTMPEFRDRALQLIKQMHQNNQVPVVVGGTHYYVESLMSVTASDLLESDSETATAETKRTDAQIEVAAIPDDDLYNKLKLVDPASAARLHPREHRKLRRSLEIAMSTGTTQSALIKQEQALGSPLRFRPTLCFWAVLERRLAKRVDEMVAQGLVHEIFGFLATLVHREVVDTRQRPTRVLGQLNFQHGILQAIGFKEFLPLFEHVINRGWLEEVFASKKPTIVNQQAWQELDELLIQKPGSTLLAKGIEQVKVSTARYAKRQQTWIRNRLLRERDQLFVYKMDSSQPSTWEDTVWQPALQALKAMQAQDPLPGLALQPWPTATPVAEAPIEHTCSLCERSFYSTRDWESHLASRAHKKRIAGAKRREENERRRQAKRSAEASREATGADSTEDTS</sequence>
<dbReference type="InParanoid" id="A9UV63"/>
<feature type="region of interest" description="Disordered" evidence="7">
    <location>
        <begin position="444"/>
        <end position="483"/>
    </location>
</feature>
<feature type="compositionally biased region" description="Basic and acidic residues" evidence="7">
    <location>
        <begin position="452"/>
        <end position="471"/>
    </location>
</feature>
<dbReference type="PROSITE" id="PS00028">
    <property type="entry name" value="ZINC_FINGER_C2H2_1"/>
    <property type="match status" value="1"/>
</dbReference>
<dbReference type="GO" id="GO:0006400">
    <property type="term" value="P:tRNA modification"/>
    <property type="evidence" value="ECO:0000318"/>
    <property type="project" value="GO_Central"/>
</dbReference>
<dbReference type="OMA" id="VPHYLID"/>
<dbReference type="AlphaFoldDB" id="A9UV63"/>
<evidence type="ECO:0000256" key="6">
    <source>
        <dbReference type="RuleBase" id="RU003785"/>
    </source>
</evidence>
<comment type="function">
    <text evidence="5">Catalyzes the transfer of a dimethylallyl group onto the adenine at position 37.</text>
</comment>
<dbReference type="eggNOG" id="KOG1384">
    <property type="taxonomic scope" value="Eukaryota"/>
</dbReference>
<dbReference type="STRING" id="81824.A9UV63"/>
<dbReference type="InterPro" id="IPR027417">
    <property type="entry name" value="P-loop_NTPase"/>
</dbReference>
<evidence type="ECO:0000256" key="3">
    <source>
        <dbReference type="ARBA" id="ARBA00022741"/>
    </source>
</evidence>
<evidence type="ECO:0000256" key="2">
    <source>
        <dbReference type="ARBA" id="ARBA00022679"/>
    </source>
</evidence>
<keyword evidence="10" id="KW-1185">Reference proteome</keyword>
<dbReference type="EMBL" id="CH991546">
    <property type="protein sequence ID" value="EDQ90839.1"/>
    <property type="molecule type" value="Genomic_DNA"/>
</dbReference>
<dbReference type="PANTHER" id="PTHR11088">
    <property type="entry name" value="TRNA DIMETHYLALLYLTRANSFERASE"/>
    <property type="match status" value="1"/>
</dbReference>
<name>A9UV63_MONBE</name>
<dbReference type="KEGG" id="mbr:MONBRDRAFT_31685"/>
<accession>A9UV63</accession>
<dbReference type="GO" id="GO:0005524">
    <property type="term" value="F:ATP binding"/>
    <property type="evidence" value="ECO:0007669"/>
    <property type="project" value="UniProtKB-UniRule"/>
</dbReference>
<evidence type="ECO:0000256" key="4">
    <source>
        <dbReference type="ARBA" id="ARBA00022840"/>
    </source>
</evidence>
<proteinExistence type="inferred from homology"/>
<evidence type="ECO:0000313" key="10">
    <source>
        <dbReference type="Proteomes" id="UP000001357"/>
    </source>
</evidence>
<keyword evidence="3 5" id="KW-0547">Nucleotide-binding</keyword>
<dbReference type="Gene3D" id="3.30.160.60">
    <property type="entry name" value="Classic Zinc Finger"/>
    <property type="match status" value="1"/>
</dbReference>
<reference evidence="9 10" key="1">
    <citation type="journal article" date="2008" name="Nature">
        <title>The genome of the choanoflagellate Monosiga brevicollis and the origin of metazoans.</title>
        <authorList>
            <consortium name="JGI Sequencing"/>
            <person name="King N."/>
            <person name="Westbrook M.J."/>
            <person name="Young S.L."/>
            <person name="Kuo A."/>
            <person name="Abedin M."/>
            <person name="Chapman J."/>
            <person name="Fairclough S."/>
            <person name="Hellsten U."/>
            <person name="Isogai Y."/>
            <person name="Letunic I."/>
            <person name="Marr M."/>
            <person name="Pincus D."/>
            <person name="Putnam N."/>
            <person name="Rokas A."/>
            <person name="Wright K.J."/>
            <person name="Zuzow R."/>
            <person name="Dirks W."/>
            <person name="Good M."/>
            <person name="Goodstein D."/>
            <person name="Lemons D."/>
            <person name="Li W."/>
            <person name="Lyons J.B."/>
            <person name="Morris A."/>
            <person name="Nichols S."/>
            <person name="Richter D.J."/>
            <person name="Salamov A."/>
            <person name="Bork P."/>
            <person name="Lim W.A."/>
            <person name="Manning G."/>
            <person name="Miller W.T."/>
            <person name="McGinnis W."/>
            <person name="Shapiro H."/>
            <person name="Tjian R."/>
            <person name="Grigoriev I.V."/>
            <person name="Rokhsar D."/>
        </authorList>
    </citation>
    <scope>NUCLEOTIDE SEQUENCE [LARGE SCALE GENOMIC DNA]</scope>
    <source>
        <strain evidence="10">MX1 / ATCC 50154</strain>
    </source>
</reference>
<dbReference type="Pfam" id="PF12874">
    <property type="entry name" value="zf-met"/>
    <property type="match status" value="1"/>
</dbReference>
<dbReference type="GO" id="GO:0005739">
    <property type="term" value="C:mitochondrion"/>
    <property type="evidence" value="ECO:0000318"/>
    <property type="project" value="GO_Central"/>
</dbReference>
<dbReference type="InterPro" id="IPR013087">
    <property type="entry name" value="Znf_C2H2_type"/>
</dbReference>
<dbReference type="Gene3D" id="3.40.50.300">
    <property type="entry name" value="P-loop containing nucleotide triphosphate hydrolases"/>
    <property type="match status" value="1"/>
</dbReference>
<dbReference type="FunCoup" id="A9UV63">
    <property type="interactions" value="1290"/>
</dbReference>
<dbReference type="SUPFAM" id="SSF57667">
    <property type="entry name" value="beta-beta-alpha zinc fingers"/>
    <property type="match status" value="1"/>
</dbReference>
<evidence type="ECO:0000256" key="5">
    <source>
        <dbReference type="PIRNR" id="PIRNR039110"/>
    </source>
</evidence>
<dbReference type="PIRSF" id="PIRSF039110">
    <property type="entry name" value="IPP_transferase"/>
    <property type="match status" value="1"/>
</dbReference>
<gene>
    <name evidence="9" type="ORF">MONBRDRAFT_31685</name>
</gene>
<dbReference type="Proteomes" id="UP000001357">
    <property type="component" value="Unassembled WGS sequence"/>
</dbReference>
<keyword evidence="4 5" id="KW-0067">ATP-binding</keyword>
<feature type="domain" description="C2H2-type" evidence="8">
    <location>
        <begin position="422"/>
        <end position="444"/>
    </location>
</feature>
<dbReference type="InterPro" id="IPR039657">
    <property type="entry name" value="Dimethylallyltransferase"/>
</dbReference>
<dbReference type="RefSeq" id="XP_001744136.1">
    <property type="nucleotide sequence ID" value="XM_001744084.1"/>
</dbReference>
<dbReference type="InterPro" id="IPR018022">
    <property type="entry name" value="IPT"/>
</dbReference>
<dbReference type="SUPFAM" id="SSF52540">
    <property type="entry name" value="P-loop containing nucleoside triphosphate hydrolases"/>
    <property type="match status" value="1"/>
</dbReference>
<keyword evidence="5" id="KW-0819">tRNA processing</keyword>
<protein>
    <recommendedName>
        <fullName evidence="5">tRNA dimethylallyltransferase</fullName>
        <ecNumber evidence="5">2.5.1.75</ecNumber>
    </recommendedName>
</protein>
<comment type="catalytic activity">
    <reaction evidence="5">
        <text>adenosine(37) in tRNA + dimethylallyl diphosphate = N(6)-dimethylallyladenosine(37) in tRNA + diphosphate</text>
        <dbReference type="Rhea" id="RHEA:26482"/>
        <dbReference type="Rhea" id="RHEA-COMP:10162"/>
        <dbReference type="Rhea" id="RHEA-COMP:10375"/>
        <dbReference type="ChEBI" id="CHEBI:33019"/>
        <dbReference type="ChEBI" id="CHEBI:57623"/>
        <dbReference type="ChEBI" id="CHEBI:74411"/>
        <dbReference type="ChEBI" id="CHEBI:74415"/>
        <dbReference type="EC" id="2.5.1.75"/>
    </reaction>
</comment>
<dbReference type="EC" id="2.5.1.75" evidence="5"/>
<evidence type="ECO:0000259" key="8">
    <source>
        <dbReference type="PROSITE" id="PS00028"/>
    </source>
</evidence>
<evidence type="ECO:0000313" key="9">
    <source>
        <dbReference type="EMBL" id="EDQ90839.1"/>
    </source>
</evidence>
<dbReference type="GeneID" id="5889323"/>
<dbReference type="PANTHER" id="PTHR11088:SF89">
    <property type="entry name" value="TRNA DIMETHYLALLYLTRANSFERASE"/>
    <property type="match status" value="1"/>
</dbReference>
<dbReference type="NCBIfam" id="TIGR00174">
    <property type="entry name" value="miaA"/>
    <property type="match status" value="1"/>
</dbReference>
<dbReference type="GO" id="GO:0052381">
    <property type="term" value="F:tRNA dimethylallyltransferase activity"/>
    <property type="evidence" value="ECO:0000318"/>
    <property type="project" value="GO_Central"/>
</dbReference>
<dbReference type="Gene3D" id="1.10.20.140">
    <property type="match status" value="1"/>
</dbReference>
<comment type="similarity">
    <text evidence="1 5 6">Belongs to the IPP transferase family.</text>
</comment>
<keyword evidence="2 5" id="KW-0808">Transferase</keyword>
<keyword evidence="5" id="KW-0963">Cytoplasm</keyword>
<evidence type="ECO:0000256" key="1">
    <source>
        <dbReference type="ARBA" id="ARBA00005842"/>
    </source>
</evidence>
<dbReference type="Pfam" id="PF01715">
    <property type="entry name" value="IPPT"/>
    <property type="match status" value="1"/>
</dbReference>
<dbReference type="InterPro" id="IPR030666">
    <property type="entry name" value="IPP_transferase_euk"/>
</dbReference>